<dbReference type="PROSITE" id="PS50110">
    <property type="entry name" value="RESPONSE_REGULATORY"/>
    <property type="match status" value="1"/>
</dbReference>
<dbReference type="PANTHER" id="PTHR43214">
    <property type="entry name" value="TWO-COMPONENT RESPONSE REGULATOR"/>
    <property type="match status" value="1"/>
</dbReference>
<dbReference type="GO" id="GO:0003677">
    <property type="term" value="F:DNA binding"/>
    <property type="evidence" value="ECO:0007669"/>
    <property type="project" value="UniProtKB-KW"/>
</dbReference>
<name>A0A178IMM3_9BACT</name>
<feature type="domain" description="Response regulatory" evidence="5">
    <location>
        <begin position="5"/>
        <end position="121"/>
    </location>
</feature>
<dbReference type="InterPro" id="IPR000792">
    <property type="entry name" value="Tscrpt_reg_LuxR_C"/>
</dbReference>
<dbReference type="InterPro" id="IPR011006">
    <property type="entry name" value="CheY-like_superfamily"/>
</dbReference>
<evidence type="ECO:0000313" key="6">
    <source>
        <dbReference type="EMBL" id="OAM91028.1"/>
    </source>
</evidence>
<evidence type="ECO:0000256" key="1">
    <source>
        <dbReference type="ARBA" id="ARBA00022553"/>
    </source>
</evidence>
<dbReference type="Pfam" id="PF00072">
    <property type="entry name" value="Response_reg"/>
    <property type="match status" value="1"/>
</dbReference>
<dbReference type="OrthoDB" id="190609at2"/>
<dbReference type="AlphaFoldDB" id="A0A178IMM3"/>
<comment type="caution">
    <text evidence="6">The sequence shown here is derived from an EMBL/GenBank/DDBJ whole genome shotgun (WGS) entry which is preliminary data.</text>
</comment>
<dbReference type="Proteomes" id="UP000078486">
    <property type="component" value="Unassembled WGS sequence"/>
</dbReference>
<dbReference type="SMART" id="SM00421">
    <property type="entry name" value="HTH_LUXR"/>
    <property type="match status" value="1"/>
</dbReference>
<dbReference type="EMBL" id="LRRQ01000042">
    <property type="protein sequence ID" value="OAM91028.1"/>
    <property type="molecule type" value="Genomic_DNA"/>
</dbReference>
<dbReference type="Gene3D" id="3.40.50.2300">
    <property type="match status" value="1"/>
</dbReference>
<dbReference type="PROSITE" id="PS00622">
    <property type="entry name" value="HTH_LUXR_1"/>
    <property type="match status" value="1"/>
</dbReference>
<dbReference type="PROSITE" id="PS50043">
    <property type="entry name" value="HTH_LUXR_2"/>
    <property type="match status" value="1"/>
</dbReference>
<dbReference type="SUPFAM" id="SSF52172">
    <property type="entry name" value="CheY-like"/>
    <property type="match status" value="1"/>
</dbReference>
<keyword evidence="1 3" id="KW-0597">Phosphoprotein</keyword>
<dbReference type="GO" id="GO:0000160">
    <property type="term" value="P:phosphorelay signal transduction system"/>
    <property type="evidence" value="ECO:0007669"/>
    <property type="project" value="InterPro"/>
</dbReference>
<dbReference type="SMART" id="SM00448">
    <property type="entry name" value="REC"/>
    <property type="match status" value="1"/>
</dbReference>
<dbReference type="GO" id="GO:0006355">
    <property type="term" value="P:regulation of DNA-templated transcription"/>
    <property type="evidence" value="ECO:0007669"/>
    <property type="project" value="InterPro"/>
</dbReference>
<organism evidence="6 7">
    <name type="scientific">Termitidicoccus mucosus</name>
    <dbReference type="NCBI Taxonomy" id="1184151"/>
    <lineage>
        <taxon>Bacteria</taxon>
        <taxon>Pseudomonadati</taxon>
        <taxon>Verrucomicrobiota</taxon>
        <taxon>Opitutia</taxon>
        <taxon>Opitutales</taxon>
        <taxon>Opitutaceae</taxon>
        <taxon>Termitidicoccus</taxon>
    </lineage>
</organism>
<sequence length="218" mass="23816">MSITTVGIVEDDLVLRNTLARIIDDTPGFQCVGKCASAEEALKRLPPLKPAVIIMDLNLPVMTGIECTRRMSALLPSTPIIILTMYEDGELIFRALKAGASGYLIKRSKPDEVLTAIKEAHEGGAPMSSHIARRVVFSFREPPPSADAAAATATLTEREHELLQYLSQGFANKEIADKLNISIPTVRTHLRHIYEKLHVRSRTEAVVKVMGASSSRGT</sequence>
<evidence type="ECO:0000259" key="4">
    <source>
        <dbReference type="PROSITE" id="PS50043"/>
    </source>
</evidence>
<keyword evidence="7" id="KW-1185">Reference proteome</keyword>
<evidence type="ECO:0000256" key="3">
    <source>
        <dbReference type="PROSITE-ProRule" id="PRU00169"/>
    </source>
</evidence>
<protein>
    <submittedName>
        <fullName evidence="6">LuxR family transcriptional regulator</fullName>
    </submittedName>
</protein>
<feature type="modified residue" description="4-aspartylphosphate" evidence="3">
    <location>
        <position position="56"/>
    </location>
</feature>
<proteinExistence type="predicted"/>
<dbReference type="InterPro" id="IPR039420">
    <property type="entry name" value="WalR-like"/>
</dbReference>
<dbReference type="InterPro" id="IPR001789">
    <property type="entry name" value="Sig_transdc_resp-reg_receiver"/>
</dbReference>
<dbReference type="CDD" id="cd06170">
    <property type="entry name" value="LuxR_C_like"/>
    <property type="match status" value="1"/>
</dbReference>
<dbReference type="CDD" id="cd17535">
    <property type="entry name" value="REC_NarL-like"/>
    <property type="match status" value="1"/>
</dbReference>
<accession>A0A178IMM3</accession>
<dbReference type="SUPFAM" id="SSF46894">
    <property type="entry name" value="C-terminal effector domain of the bipartite response regulators"/>
    <property type="match status" value="1"/>
</dbReference>
<dbReference type="PRINTS" id="PR00038">
    <property type="entry name" value="HTHLUXR"/>
</dbReference>
<dbReference type="InterPro" id="IPR016032">
    <property type="entry name" value="Sig_transdc_resp-reg_C-effctor"/>
</dbReference>
<evidence type="ECO:0000256" key="2">
    <source>
        <dbReference type="ARBA" id="ARBA00023125"/>
    </source>
</evidence>
<keyword evidence="2" id="KW-0238">DNA-binding</keyword>
<dbReference type="RefSeq" id="WP_068769155.1">
    <property type="nucleotide sequence ID" value="NZ_CP109796.1"/>
</dbReference>
<dbReference type="InterPro" id="IPR058245">
    <property type="entry name" value="NreC/VraR/RcsB-like_REC"/>
</dbReference>
<evidence type="ECO:0000259" key="5">
    <source>
        <dbReference type="PROSITE" id="PS50110"/>
    </source>
</evidence>
<gene>
    <name evidence="6" type="ORF">AW736_05175</name>
</gene>
<dbReference type="STRING" id="1184151.AW736_05175"/>
<dbReference type="PANTHER" id="PTHR43214:SF43">
    <property type="entry name" value="TWO-COMPONENT RESPONSE REGULATOR"/>
    <property type="match status" value="1"/>
</dbReference>
<dbReference type="Pfam" id="PF00196">
    <property type="entry name" value="GerE"/>
    <property type="match status" value="1"/>
</dbReference>
<evidence type="ECO:0000313" key="7">
    <source>
        <dbReference type="Proteomes" id="UP000078486"/>
    </source>
</evidence>
<reference evidence="6 7" key="1">
    <citation type="submission" date="2016-01" db="EMBL/GenBank/DDBJ databases">
        <title>High potential of lignocellulose degradation of a new Verrucomicrobia species.</title>
        <authorList>
            <person name="Wang Y."/>
            <person name="Shi Y."/>
            <person name="Qiu Z."/>
            <person name="Liu S."/>
            <person name="Yang H."/>
        </authorList>
    </citation>
    <scope>NUCLEOTIDE SEQUENCE [LARGE SCALE GENOMIC DNA]</scope>
    <source>
        <strain evidence="6 7">TSB47</strain>
    </source>
</reference>
<feature type="domain" description="HTH luxR-type" evidence="4">
    <location>
        <begin position="148"/>
        <end position="213"/>
    </location>
</feature>